<reference evidence="1 2" key="1">
    <citation type="submission" date="2018-08" db="EMBL/GenBank/DDBJ databases">
        <title>A genome reference for cultivated species of the human gut microbiota.</title>
        <authorList>
            <person name="Zou Y."/>
            <person name="Xue W."/>
            <person name="Luo G."/>
        </authorList>
    </citation>
    <scope>NUCLEOTIDE SEQUENCE [LARGE SCALE GENOMIC DNA]</scope>
    <source>
        <strain evidence="1 2">AM12-10</strain>
    </source>
</reference>
<sequence length="86" mass="9614">MAKKERMGPSMSGDMRRKTTDPEYRLMVLTWQYHALNATPLEGLLNRGYEIVRADGLSGVPGHEGKDVDVCAIPPALVYVLRRKGE</sequence>
<protein>
    <submittedName>
        <fullName evidence="1">Uncharacterized protein</fullName>
    </submittedName>
</protein>
<name>A0A415C2W1_BIFBI</name>
<dbReference type="AlphaFoldDB" id="A0A415C2W1"/>
<proteinExistence type="predicted"/>
<dbReference type="EMBL" id="QRLR01000006">
    <property type="protein sequence ID" value="RHJ22060.1"/>
    <property type="molecule type" value="Genomic_DNA"/>
</dbReference>
<accession>A0A415C2W1</accession>
<organism evidence="1 2">
    <name type="scientific">Bifidobacterium bifidum</name>
    <dbReference type="NCBI Taxonomy" id="1681"/>
    <lineage>
        <taxon>Bacteria</taxon>
        <taxon>Bacillati</taxon>
        <taxon>Actinomycetota</taxon>
        <taxon>Actinomycetes</taxon>
        <taxon>Bifidobacteriales</taxon>
        <taxon>Bifidobacteriaceae</taxon>
        <taxon>Bifidobacterium</taxon>
    </lineage>
</organism>
<gene>
    <name evidence="1" type="ORF">DW137_09540</name>
</gene>
<evidence type="ECO:0000313" key="2">
    <source>
        <dbReference type="Proteomes" id="UP000283727"/>
    </source>
</evidence>
<comment type="caution">
    <text evidence="1">The sequence shown here is derived from an EMBL/GenBank/DDBJ whole genome shotgun (WGS) entry which is preliminary data.</text>
</comment>
<evidence type="ECO:0000313" key="1">
    <source>
        <dbReference type="EMBL" id="RHJ22060.1"/>
    </source>
</evidence>
<dbReference type="Proteomes" id="UP000283727">
    <property type="component" value="Unassembled WGS sequence"/>
</dbReference>